<dbReference type="Proteomes" id="UP000228934">
    <property type="component" value="Unassembled WGS sequence"/>
</dbReference>
<reference evidence="2" key="1">
    <citation type="journal article" date="2017" name="Nat. Commun.">
        <title>The North American bullfrog draft genome provides insight into hormonal regulation of long noncoding RNA.</title>
        <authorList>
            <person name="Hammond S.A."/>
            <person name="Warren R.L."/>
            <person name="Vandervalk B.P."/>
            <person name="Kucuk E."/>
            <person name="Khan H."/>
            <person name="Gibb E.A."/>
            <person name="Pandoh P."/>
            <person name="Kirk H."/>
            <person name="Zhao Y."/>
            <person name="Jones M."/>
            <person name="Mungall A.J."/>
            <person name="Coope R."/>
            <person name="Pleasance S."/>
            <person name="Moore R.A."/>
            <person name="Holt R.A."/>
            <person name="Round J.M."/>
            <person name="Ohora S."/>
            <person name="Walle B.V."/>
            <person name="Veldhoen N."/>
            <person name="Helbing C.C."/>
            <person name="Birol I."/>
        </authorList>
    </citation>
    <scope>NUCLEOTIDE SEQUENCE [LARGE SCALE GENOMIC DNA]</scope>
</reference>
<organism evidence="1 2">
    <name type="scientific">Aquarana catesbeiana</name>
    <name type="common">American bullfrog</name>
    <name type="synonym">Rana catesbeiana</name>
    <dbReference type="NCBI Taxonomy" id="8400"/>
    <lineage>
        <taxon>Eukaryota</taxon>
        <taxon>Metazoa</taxon>
        <taxon>Chordata</taxon>
        <taxon>Craniata</taxon>
        <taxon>Vertebrata</taxon>
        <taxon>Euteleostomi</taxon>
        <taxon>Amphibia</taxon>
        <taxon>Batrachia</taxon>
        <taxon>Anura</taxon>
        <taxon>Neobatrachia</taxon>
        <taxon>Ranoidea</taxon>
        <taxon>Ranidae</taxon>
        <taxon>Aquarana</taxon>
    </lineage>
</organism>
<dbReference type="AlphaFoldDB" id="A0A2G9S088"/>
<sequence length="172" mass="19728">MPRTHGRTLIGHSDNKILGFFPTDVGSNLFCVHRVAQSCHRQERSDVNQFGEKIHAFSDSWFSDHFLLFSLCLWVCICSSVRASKLRVTLISHCVLVRSLLFFRSLFTGLAVLQCVLLLRSEQPMLRIRAPRRVRAVRGLGVGVLTLTQVQSMNRVGRSSWTKNWLLQRDQF</sequence>
<evidence type="ECO:0000313" key="1">
    <source>
        <dbReference type="EMBL" id="PIO32893.1"/>
    </source>
</evidence>
<gene>
    <name evidence="1" type="ORF">AB205_0175930</name>
</gene>
<dbReference type="EMBL" id="KV928060">
    <property type="protein sequence ID" value="PIO32893.1"/>
    <property type="molecule type" value="Genomic_DNA"/>
</dbReference>
<accession>A0A2G9S088</accession>
<protein>
    <submittedName>
        <fullName evidence="1">Uncharacterized protein</fullName>
    </submittedName>
</protein>
<evidence type="ECO:0000313" key="2">
    <source>
        <dbReference type="Proteomes" id="UP000228934"/>
    </source>
</evidence>
<feature type="non-terminal residue" evidence="1">
    <location>
        <position position="172"/>
    </location>
</feature>
<proteinExistence type="predicted"/>
<keyword evidence="2" id="KW-1185">Reference proteome</keyword>
<name>A0A2G9S088_AQUCT</name>